<organism evidence="2 3">
    <name type="scientific">Flavipsychrobacter stenotrophus</name>
    <dbReference type="NCBI Taxonomy" id="2077091"/>
    <lineage>
        <taxon>Bacteria</taxon>
        <taxon>Pseudomonadati</taxon>
        <taxon>Bacteroidota</taxon>
        <taxon>Chitinophagia</taxon>
        <taxon>Chitinophagales</taxon>
        <taxon>Chitinophagaceae</taxon>
        <taxon>Flavipsychrobacter</taxon>
    </lineage>
</organism>
<keyword evidence="1" id="KW-0472">Membrane</keyword>
<keyword evidence="1" id="KW-0812">Transmembrane</keyword>
<gene>
    <name evidence="2" type="ORF">CJD36_007955</name>
</gene>
<accession>A0A2S7SXR2</accession>
<sequence>MLLQSKCLKGLKMNPKTSRILFSLFLTVIVLGIIYFLYQRCQLLKNHKITIGKVIECRFLSKSGGSISLVYEYQVDAFNNIRSKTENLIPLNDCNEHFIGKTFPVIYNPENKSFASMLITPRDFKSSNIIFPDTLNWVNKYLRE</sequence>
<evidence type="ECO:0000256" key="1">
    <source>
        <dbReference type="SAM" id="Phobius"/>
    </source>
</evidence>
<proteinExistence type="predicted"/>
<dbReference type="AlphaFoldDB" id="A0A2S7SXR2"/>
<dbReference type="EMBL" id="PPSL01000002">
    <property type="protein sequence ID" value="PQJ11719.1"/>
    <property type="molecule type" value="Genomic_DNA"/>
</dbReference>
<feature type="transmembrane region" description="Helical" evidence="1">
    <location>
        <begin position="20"/>
        <end position="38"/>
    </location>
</feature>
<keyword evidence="1" id="KW-1133">Transmembrane helix</keyword>
<evidence type="ECO:0008006" key="4">
    <source>
        <dbReference type="Google" id="ProtNLM"/>
    </source>
</evidence>
<dbReference type="Proteomes" id="UP000239872">
    <property type="component" value="Unassembled WGS sequence"/>
</dbReference>
<evidence type="ECO:0000313" key="2">
    <source>
        <dbReference type="EMBL" id="PQJ11719.1"/>
    </source>
</evidence>
<reference evidence="2 3" key="1">
    <citation type="submission" date="2018-01" db="EMBL/GenBank/DDBJ databases">
        <title>A novel member of the phylum Bacteroidetes isolated from glacier ice.</title>
        <authorList>
            <person name="Liu Q."/>
            <person name="Xin Y.-H."/>
        </authorList>
    </citation>
    <scope>NUCLEOTIDE SEQUENCE [LARGE SCALE GENOMIC DNA]</scope>
    <source>
        <strain evidence="2 3">RB1R16</strain>
    </source>
</reference>
<keyword evidence="3" id="KW-1185">Reference proteome</keyword>
<protein>
    <recommendedName>
        <fullName evidence="4">DUF3592 domain-containing protein</fullName>
    </recommendedName>
</protein>
<name>A0A2S7SXR2_9BACT</name>
<evidence type="ECO:0000313" key="3">
    <source>
        <dbReference type="Proteomes" id="UP000239872"/>
    </source>
</evidence>
<comment type="caution">
    <text evidence="2">The sequence shown here is derived from an EMBL/GenBank/DDBJ whole genome shotgun (WGS) entry which is preliminary data.</text>
</comment>